<keyword evidence="3" id="KW-0547">Nucleotide-binding</keyword>
<dbReference type="InterPro" id="IPR050153">
    <property type="entry name" value="Metal_Ion_Import_ABC"/>
</dbReference>
<dbReference type="InterPro" id="IPR017871">
    <property type="entry name" value="ABC_transporter-like_CS"/>
</dbReference>
<evidence type="ECO:0000256" key="1">
    <source>
        <dbReference type="ARBA" id="ARBA00022448"/>
    </source>
</evidence>
<comment type="caution">
    <text evidence="6">The sequence shown here is derived from an EMBL/GenBank/DDBJ whole genome shotgun (WGS) entry which is preliminary data.</text>
</comment>
<dbReference type="Pfam" id="PF00005">
    <property type="entry name" value="ABC_tran"/>
    <property type="match status" value="1"/>
</dbReference>
<dbReference type="SUPFAM" id="SSF52540">
    <property type="entry name" value="P-loop containing nucleoside triphosphate hydrolases"/>
    <property type="match status" value="1"/>
</dbReference>
<dbReference type="InterPro" id="IPR003593">
    <property type="entry name" value="AAA+_ATPase"/>
</dbReference>
<dbReference type="GO" id="GO:0005524">
    <property type="term" value="F:ATP binding"/>
    <property type="evidence" value="ECO:0007669"/>
    <property type="project" value="UniProtKB-KW"/>
</dbReference>
<dbReference type="PANTHER" id="PTHR42734:SF19">
    <property type="entry name" value="IRON COMPOUNDS ABC TRANSPORTER, ATP-BINDING PROTEIN"/>
    <property type="match status" value="1"/>
</dbReference>
<accession>A0ABT7IRU1</accession>
<feature type="domain" description="ABC transporter" evidence="5">
    <location>
        <begin position="3"/>
        <end position="240"/>
    </location>
</feature>
<dbReference type="InterPro" id="IPR027417">
    <property type="entry name" value="P-loop_NTPase"/>
</dbReference>
<dbReference type="SMART" id="SM00382">
    <property type="entry name" value="AAA"/>
    <property type="match status" value="1"/>
</dbReference>
<dbReference type="Gene3D" id="3.40.50.300">
    <property type="entry name" value="P-loop containing nucleotide triphosphate hydrolases"/>
    <property type="match status" value="1"/>
</dbReference>
<keyword evidence="2" id="KW-1003">Cell membrane</keyword>
<dbReference type="PANTHER" id="PTHR42734">
    <property type="entry name" value="METAL TRANSPORT SYSTEM ATP-BINDING PROTEIN TM_0124-RELATED"/>
    <property type="match status" value="1"/>
</dbReference>
<reference evidence="6" key="1">
    <citation type="submission" date="2023-03" db="EMBL/GenBank/DDBJ databases">
        <title>Mesosutterella sp. nov. isolated from porcine feces.</title>
        <authorList>
            <person name="Yu S."/>
        </authorList>
    </citation>
    <scope>NUCLEOTIDE SEQUENCE</scope>
    <source>
        <strain evidence="6">AGMB02718</strain>
    </source>
</reference>
<evidence type="ECO:0000259" key="5">
    <source>
        <dbReference type="PROSITE" id="PS50893"/>
    </source>
</evidence>
<evidence type="ECO:0000256" key="2">
    <source>
        <dbReference type="ARBA" id="ARBA00022475"/>
    </source>
</evidence>
<evidence type="ECO:0000313" key="7">
    <source>
        <dbReference type="Proteomes" id="UP001165481"/>
    </source>
</evidence>
<dbReference type="CDD" id="cd03214">
    <property type="entry name" value="ABC_Iron-Siderophores_B12_Hemin"/>
    <property type="match status" value="1"/>
</dbReference>
<protein>
    <submittedName>
        <fullName evidence="6">ABC transporter ATP-binding protein</fullName>
    </submittedName>
</protein>
<dbReference type="Proteomes" id="UP001165481">
    <property type="component" value="Unassembled WGS sequence"/>
</dbReference>
<dbReference type="RefSeq" id="WP_243376317.1">
    <property type="nucleotide sequence ID" value="NZ_JAKZJU020000001.1"/>
</dbReference>
<evidence type="ECO:0000256" key="3">
    <source>
        <dbReference type="ARBA" id="ARBA00022741"/>
    </source>
</evidence>
<keyword evidence="2" id="KW-0472">Membrane</keyword>
<name>A0ABT7IRU1_9BURK</name>
<evidence type="ECO:0000313" key="6">
    <source>
        <dbReference type="EMBL" id="MDL2060021.1"/>
    </source>
</evidence>
<organism evidence="6 7">
    <name type="scientific">Mesosutterella faecium</name>
    <dbReference type="NCBI Taxonomy" id="2925194"/>
    <lineage>
        <taxon>Bacteria</taxon>
        <taxon>Pseudomonadati</taxon>
        <taxon>Pseudomonadota</taxon>
        <taxon>Betaproteobacteria</taxon>
        <taxon>Burkholderiales</taxon>
        <taxon>Sutterellaceae</taxon>
        <taxon>Mesosutterella</taxon>
    </lineage>
</organism>
<keyword evidence="1" id="KW-0813">Transport</keyword>
<dbReference type="InterPro" id="IPR003439">
    <property type="entry name" value="ABC_transporter-like_ATP-bd"/>
</dbReference>
<dbReference type="PROSITE" id="PS00211">
    <property type="entry name" value="ABC_TRANSPORTER_1"/>
    <property type="match status" value="1"/>
</dbReference>
<keyword evidence="7" id="KW-1185">Reference proteome</keyword>
<dbReference type="EMBL" id="JAKZJU020000001">
    <property type="protein sequence ID" value="MDL2060021.1"/>
    <property type="molecule type" value="Genomic_DNA"/>
</dbReference>
<gene>
    <name evidence="6" type="ORF">MUN46_008760</name>
</gene>
<dbReference type="PROSITE" id="PS50893">
    <property type="entry name" value="ABC_TRANSPORTER_2"/>
    <property type="match status" value="1"/>
</dbReference>
<sequence length="259" mass="28259">MKISVENLHFSYPGSSREILKGLSLQCETPGECCVLGVNGAGKSTLLKCMAGQEKPGSGRVLIDGRPIREFSVAEFARRVAYIPQSHNPTFPFSVLDVAVMGRAAYLPRFATPGPRDFEIAREKLEFLKIGYLEKKLYTEISGGERQLVMLAAALTQEPKLLLLDEPTAHLDFGNQHRFLMVLQRLVNEGMGVIMTSHFPDHALYLGGMTAVLKDGVFAFCGPSSEAITTERLTSLYGLPVTVVGIPGSSRRTCVPGEL</sequence>
<keyword evidence="4 6" id="KW-0067">ATP-binding</keyword>
<evidence type="ECO:0000256" key="4">
    <source>
        <dbReference type="ARBA" id="ARBA00022840"/>
    </source>
</evidence>
<proteinExistence type="predicted"/>